<keyword evidence="3 9" id="KW-0347">Helicase</keyword>
<keyword evidence="1 9" id="KW-0547">Nucleotide-binding</keyword>
<accession>A0ABS6E0K4</accession>
<dbReference type="InterPro" id="IPR006141">
    <property type="entry name" value="Intein_N"/>
</dbReference>
<dbReference type="InterPro" id="IPR000212">
    <property type="entry name" value="DNA_helicase_UvrD/REP"/>
</dbReference>
<dbReference type="Pfam" id="PF14890">
    <property type="entry name" value="Intein_splicing"/>
    <property type="match status" value="1"/>
</dbReference>
<evidence type="ECO:0000256" key="7">
    <source>
        <dbReference type="ARBA" id="ARBA00034808"/>
    </source>
</evidence>
<evidence type="ECO:0000313" key="12">
    <source>
        <dbReference type="EMBL" id="MBU5436428.1"/>
    </source>
</evidence>
<keyword evidence="4 9" id="KW-0067">ATP-binding</keyword>
<dbReference type="PROSITE" id="PS50818">
    <property type="entry name" value="INTEIN_C_TER"/>
    <property type="match status" value="1"/>
</dbReference>
<dbReference type="CDD" id="cd00081">
    <property type="entry name" value="Hint"/>
    <property type="match status" value="2"/>
</dbReference>
<organism evidence="12 13">
    <name type="scientific">Tissierella simiarum</name>
    <dbReference type="NCBI Taxonomy" id="2841534"/>
    <lineage>
        <taxon>Bacteria</taxon>
        <taxon>Bacillati</taxon>
        <taxon>Bacillota</taxon>
        <taxon>Tissierellia</taxon>
        <taxon>Tissierellales</taxon>
        <taxon>Tissierellaceae</taxon>
        <taxon>Tissierella</taxon>
    </lineage>
</organism>
<dbReference type="RefSeq" id="WP_216515636.1">
    <property type="nucleotide sequence ID" value="NZ_JAHLPM010000001.1"/>
</dbReference>
<dbReference type="PROSITE" id="PS50817">
    <property type="entry name" value="INTEIN_N_TER"/>
    <property type="match status" value="1"/>
</dbReference>
<dbReference type="Proteomes" id="UP000749471">
    <property type="component" value="Unassembled WGS sequence"/>
</dbReference>
<evidence type="ECO:0000256" key="1">
    <source>
        <dbReference type="ARBA" id="ARBA00022741"/>
    </source>
</evidence>
<feature type="domain" description="UvrD-like helicase ATP-binding" evidence="10">
    <location>
        <begin position="5"/>
        <end position="647"/>
    </location>
</feature>
<keyword evidence="5" id="KW-0413">Isomerase</keyword>
<dbReference type="SMART" id="SM00306">
    <property type="entry name" value="HintN"/>
    <property type="match status" value="1"/>
</dbReference>
<evidence type="ECO:0000256" key="5">
    <source>
        <dbReference type="ARBA" id="ARBA00023235"/>
    </source>
</evidence>
<gene>
    <name evidence="12" type="ORF">KQI42_00325</name>
</gene>
<dbReference type="PROSITE" id="PS51217">
    <property type="entry name" value="UVRD_HELICASE_CTER"/>
    <property type="match status" value="1"/>
</dbReference>
<dbReference type="CDD" id="cd18807">
    <property type="entry name" value="SF1_C_UvrD"/>
    <property type="match status" value="1"/>
</dbReference>
<dbReference type="Pfam" id="PF00580">
    <property type="entry name" value="UvrD-helicase"/>
    <property type="match status" value="1"/>
</dbReference>
<comment type="catalytic activity">
    <reaction evidence="8">
        <text>ATP + H2O = ADP + phosphate + H(+)</text>
        <dbReference type="Rhea" id="RHEA:13065"/>
        <dbReference type="ChEBI" id="CHEBI:15377"/>
        <dbReference type="ChEBI" id="CHEBI:15378"/>
        <dbReference type="ChEBI" id="CHEBI:30616"/>
        <dbReference type="ChEBI" id="CHEBI:43474"/>
        <dbReference type="ChEBI" id="CHEBI:456216"/>
        <dbReference type="EC" id="5.6.2.4"/>
    </reaction>
</comment>
<evidence type="ECO:0000256" key="4">
    <source>
        <dbReference type="ARBA" id="ARBA00022840"/>
    </source>
</evidence>
<dbReference type="PANTHER" id="PTHR11070:SF2">
    <property type="entry name" value="ATP-DEPENDENT DNA HELICASE SRS2"/>
    <property type="match status" value="1"/>
</dbReference>
<dbReference type="EC" id="5.6.2.4" evidence="7"/>
<evidence type="ECO:0000259" key="10">
    <source>
        <dbReference type="PROSITE" id="PS51198"/>
    </source>
</evidence>
<evidence type="ECO:0000259" key="11">
    <source>
        <dbReference type="PROSITE" id="PS51217"/>
    </source>
</evidence>
<feature type="domain" description="UvrD-like helicase C-terminal" evidence="11">
    <location>
        <begin position="648"/>
        <end position="922"/>
    </location>
</feature>
<dbReference type="PROSITE" id="PS51198">
    <property type="entry name" value="UVRD_HELICASE_ATP_BIND"/>
    <property type="match status" value="1"/>
</dbReference>
<evidence type="ECO:0000256" key="8">
    <source>
        <dbReference type="ARBA" id="ARBA00048988"/>
    </source>
</evidence>
<dbReference type="InterPro" id="IPR014016">
    <property type="entry name" value="UvrD-like_ATP-bd"/>
</dbReference>
<evidence type="ECO:0000256" key="2">
    <source>
        <dbReference type="ARBA" id="ARBA00022801"/>
    </source>
</evidence>
<name>A0ABS6E0K4_9FIRM</name>
<protein>
    <recommendedName>
        <fullName evidence="7">DNA 3'-5' helicase</fullName>
        <ecNumber evidence="7">5.6.2.4</ecNumber>
    </recommendedName>
</protein>
<dbReference type="InterPro" id="IPR030934">
    <property type="entry name" value="Intein_C"/>
</dbReference>
<dbReference type="InterPro" id="IPR003587">
    <property type="entry name" value="Hint_dom_N"/>
</dbReference>
<proteinExistence type="predicted"/>
<keyword evidence="2 9" id="KW-0378">Hydrolase</keyword>
<reference evidence="12 13" key="1">
    <citation type="submission" date="2021-06" db="EMBL/GenBank/DDBJ databases">
        <authorList>
            <person name="Sun Q."/>
            <person name="Li D."/>
        </authorList>
    </citation>
    <scope>NUCLEOTIDE SEQUENCE [LARGE SCALE GENOMIC DNA]</scope>
    <source>
        <strain evidence="12 13">MSJ-40</strain>
    </source>
</reference>
<dbReference type="Pfam" id="PF13361">
    <property type="entry name" value="UvrD_C"/>
    <property type="match status" value="1"/>
</dbReference>
<dbReference type="PANTHER" id="PTHR11070">
    <property type="entry name" value="UVRD / RECB / PCRA DNA HELICASE FAMILY MEMBER"/>
    <property type="match status" value="1"/>
</dbReference>
<evidence type="ECO:0000256" key="6">
    <source>
        <dbReference type="ARBA" id="ARBA00034617"/>
    </source>
</evidence>
<evidence type="ECO:0000313" key="13">
    <source>
        <dbReference type="Proteomes" id="UP000749471"/>
    </source>
</evidence>
<sequence>MDYLSGLNDRQREAVLHTEGPLLILAGAGSGKTRVVTHKIAYLIEEKGIFPGNILAITFTNKAANEMKERVADLLEEHVEDMWMGTFHSICVRILRRDIDKIGFNRSFTIYDRDDQITLMKECIKEKNLDKEVYKERSVLAAISSLKDTMTEPDTYVNQNYKDYYKRNIGELYELYQEKLKQYNALDFDDLIIKTVLLLKTNPMVLDYYQKKFKYVFVDEYQDTNKVQYDLVKLLSGKHRNICVVGDGDQCIAEGMKVNTPNGEVNIEDLEKGNMVYSSGGCGKVMAGTIDAIMKKEYQGPIIYIKTESGKELKLTPNHIMFSKLNPEPGVFYVYLMYKKELGYRIGQTQGVRSYEKGEIKNGLAVRMNQENGDKAWILRVCNSKEEATYYELLYSTKYGIPTMIFHPRGRRVALTQESINKFFNEIDTRSNVIKLMDDLLIFEEYPLIRQGAVIRKGVSRRIVNLTYFGGKVTGSDDGWHSHRIDFNTSGDELREKAINNEFNTRKGQRNTWRIETERKDYDEAYKLAAEIITLEEDIEINQRAKLSKDTTFNFMPASHIKPSMSIAVYNNDEITEEIVSEVRVEEYDGFVHDLSIPNLRQYVCQGIVVHNSIYGWRGADITNILNFEKDFQNSTTIILEQNYRSTQNILNVANKVIRNNSERKDKNLWTSNHEGDPISYDALLDSEDEALFAANKIEKLIDEGYKPSDMAILYRTNAQSRSFEEVFIRKNLPYKIVGGLKFYDRKEIKDIIAYLKLVQNPVDNISLKRIINVPKRGIGNATIEKIEEYALEKEESMYSVLLSLDDIPGLSARAKNSLNPFVDMMNRFMAMKEIMGIKEFIEEVIYSTGYIKELEKEDTIESQTRIENIKEFISVAVDFEVHSEESSLEEFLANITLLSDIDKTEDTDNVVTMMTVHSAKGLEFPVVFLVGMEEGLFPIARALDSESDLEEERRLCYVAITRAEKLLYITNAKIRTIYGNVNYTLPSRFIEEMGEVIVKEEKTKESFKEQLISVKDFTLKKDTREPRPFIVQQKPAVKKDINLDINIGDKVRHKKWGMGTIVQTKDREGDKELVIAFDKEGLKRLLLSIAPIEVVKGD</sequence>
<feature type="binding site" evidence="9">
    <location>
        <begin position="26"/>
        <end position="33"/>
    </location>
    <ligand>
        <name>ATP</name>
        <dbReference type="ChEBI" id="CHEBI:30616"/>
    </ligand>
</feature>
<dbReference type="CDD" id="cd17932">
    <property type="entry name" value="DEXQc_UvrD"/>
    <property type="match status" value="1"/>
</dbReference>
<dbReference type="EMBL" id="JAHLPM010000001">
    <property type="protein sequence ID" value="MBU5436428.1"/>
    <property type="molecule type" value="Genomic_DNA"/>
</dbReference>
<dbReference type="NCBIfam" id="TIGR01445">
    <property type="entry name" value="intein_Nterm"/>
    <property type="match status" value="1"/>
</dbReference>
<comment type="caution">
    <text evidence="12">The sequence shown here is derived from an EMBL/GenBank/DDBJ whole genome shotgun (WGS) entry which is preliminary data.</text>
</comment>
<keyword evidence="13" id="KW-1185">Reference proteome</keyword>
<dbReference type="Pfam" id="PF21196">
    <property type="entry name" value="PcrA_UvrD_tudor"/>
    <property type="match status" value="1"/>
</dbReference>
<comment type="catalytic activity">
    <reaction evidence="6">
        <text>Couples ATP hydrolysis with the unwinding of duplex DNA by translocating in the 3'-5' direction.</text>
        <dbReference type="EC" id="5.6.2.4"/>
    </reaction>
</comment>
<evidence type="ECO:0000256" key="9">
    <source>
        <dbReference type="PROSITE-ProRule" id="PRU00560"/>
    </source>
</evidence>
<dbReference type="InterPro" id="IPR014017">
    <property type="entry name" value="DNA_helicase_UvrD-like_C"/>
</dbReference>
<evidence type="ECO:0000256" key="3">
    <source>
        <dbReference type="ARBA" id="ARBA00022806"/>
    </source>
</evidence>